<organism evidence="1">
    <name type="scientific">viral metagenome</name>
    <dbReference type="NCBI Taxonomy" id="1070528"/>
    <lineage>
        <taxon>unclassified sequences</taxon>
        <taxon>metagenomes</taxon>
        <taxon>organismal metagenomes</taxon>
    </lineage>
</organism>
<evidence type="ECO:0000313" key="1">
    <source>
        <dbReference type="EMBL" id="QHS85458.1"/>
    </source>
</evidence>
<proteinExistence type="predicted"/>
<name>A0A6C0B1Q1_9ZZZZ</name>
<sequence>METDNKFIVVTCPHCSELIVIEQINCNIFRHGVMKDTGKQMDPHAPKEVCYQLKETDAIYGCGKPFSLVKKDDEFTANICEYI</sequence>
<reference evidence="1" key="1">
    <citation type="journal article" date="2020" name="Nature">
        <title>Giant virus diversity and host interactions through global metagenomics.</title>
        <authorList>
            <person name="Schulz F."/>
            <person name="Roux S."/>
            <person name="Paez-Espino D."/>
            <person name="Jungbluth S."/>
            <person name="Walsh D.A."/>
            <person name="Denef V.J."/>
            <person name="McMahon K.D."/>
            <person name="Konstantinidis K.T."/>
            <person name="Eloe-Fadrosh E.A."/>
            <person name="Kyrpides N.C."/>
            <person name="Woyke T."/>
        </authorList>
    </citation>
    <scope>NUCLEOTIDE SEQUENCE</scope>
    <source>
        <strain evidence="1">GVMAG-M-3300009182-78</strain>
    </source>
</reference>
<accession>A0A6C0B1Q1</accession>
<dbReference type="EMBL" id="MN739043">
    <property type="protein sequence ID" value="QHS85458.1"/>
    <property type="molecule type" value="Genomic_DNA"/>
</dbReference>
<protein>
    <submittedName>
        <fullName evidence="1">Uncharacterized protein</fullName>
    </submittedName>
</protein>
<dbReference type="AlphaFoldDB" id="A0A6C0B1Q1"/>